<evidence type="ECO:0000256" key="1">
    <source>
        <dbReference type="ARBA" id="ARBA00023015"/>
    </source>
</evidence>
<dbReference type="RefSeq" id="WP_034832788.1">
    <property type="nucleotide sequence ID" value="NZ_JOKH01000001.1"/>
</dbReference>
<name>A0A081NL10_9GAMM</name>
<proteinExistence type="predicted"/>
<organism evidence="5 6">
    <name type="scientific">Endozoicomonas numazuensis</name>
    <dbReference type="NCBI Taxonomy" id="1137799"/>
    <lineage>
        <taxon>Bacteria</taxon>
        <taxon>Pseudomonadati</taxon>
        <taxon>Pseudomonadota</taxon>
        <taxon>Gammaproteobacteria</taxon>
        <taxon>Oceanospirillales</taxon>
        <taxon>Endozoicomonadaceae</taxon>
        <taxon>Endozoicomonas</taxon>
    </lineage>
</organism>
<evidence type="ECO:0000256" key="3">
    <source>
        <dbReference type="ARBA" id="ARBA00023163"/>
    </source>
</evidence>
<dbReference type="SMART" id="SM00342">
    <property type="entry name" value="HTH_ARAC"/>
    <property type="match status" value="1"/>
</dbReference>
<dbReference type="InterPro" id="IPR029062">
    <property type="entry name" value="Class_I_gatase-like"/>
</dbReference>
<dbReference type="Pfam" id="PF12833">
    <property type="entry name" value="HTH_18"/>
    <property type="match status" value="1"/>
</dbReference>
<dbReference type="InterPro" id="IPR009057">
    <property type="entry name" value="Homeodomain-like_sf"/>
</dbReference>
<dbReference type="OrthoDB" id="6057514at2"/>
<dbReference type="PRINTS" id="PR00032">
    <property type="entry name" value="HTHARAC"/>
</dbReference>
<dbReference type="SUPFAM" id="SSF46689">
    <property type="entry name" value="Homeodomain-like"/>
    <property type="match status" value="2"/>
</dbReference>
<dbReference type="PROSITE" id="PS01124">
    <property type="entry name" value="HTH_ARAC_FAMILY_2"/>
    <property type="match status" value="1"/>
</dbReference>
<comment type="caution">
    <text evidence="5">The sequence shown here is derived from an EMBL/GenBank/DDBJ whole genome shotgun (WGS) entry which is preliminary data.</text>
</comment>
<dbReference type="InterPro" id="IPR050204">
    <property type="entry name" value="AraC_XylS_family_regulators"/>
</dbReference>
<keyword evidence="3" id="KW-0804">Transcription</keyword>
<feature type="domain" description="HTH araC/xylS-type" evidence="4">
    <location>
        <begin position="201"/>
        <end position="299"/>
    </location>
</feature>
<dbReference type="AlphaFoldDB" id="A0A081NL10"/>
<dbReference type="InterPro" id="IPR020449">
    <property type="entry name" value="Tscrpt_reg_AraC-type_HTH"/>
</dbReference>
<keyword evidence="6" id="KW-1185">Reference proteome</keyword>
<dbReference type="STRING" id="1137799.GZ78_03765"/>
<keyword evidence="1" id="KW-0805">Transcription regulation</keyword>
<dbReference type="CDD" id="cd03136">
    <property type="entry name" value="GATase1_AraC_ArgR_like"/>
    <property type="match status" value="1"/>
</dbReference>
<dbReference type="SUPFAM" id="SSF52317">
    <property type="entry name" value="Class I glutamine amidotransferase-like"/>
    <property type="match status" value="1"/>
</dbReference>
<gene>
    <name evidence="5" type="ORF">GZ78_03765</name>
</gene>
<dbReference type="GO" id="GO:0003700">
    <property type="term" value="F:DNA-binding transcription factor activity"/>
    <property type="evidence" value="ECO:0007669"/>
    <property type="project" value="InterPro"/>
</dbReference>
<protein>
    <recommendedName>
        <fullName evidence="4">HTH araC/xylS-type domain-containing protein</fullName>
    </recommendedName>
</protein>
<dbReference type="InterPro" id="IPR018060">
    <property type="entry name" value="HTH_AraC"/>
</dbReference>
<keyword evidence="2" id="KW-0238">DNA-binding</keyword>
<dbReference type="EMBL" id="JOKH01000001">
    <property type="protein sequence ID" value="KEQ19133.1"/>
    <property type="molecule type" value="Genomic_DNA"/>
</dbReference>
<evidence type="ECO:0000313" key="6">
    <source>
        <dbReference type="Proteomes" id="UP000028073"/>
    </source>
</evidence>
<evidence type="ECO:0000256" key="2">
    <source>
        <dbReference type="ARBA" id="ARBA00023125"/>
    </source>
</evidence>
<dbReference type="PANTHER" id="PTHR46796">
    <property type="entry name" value="HTH-TYPE TRANSCRIPTIONAL ACTIVATOR RHAS-RELATED"/>
    <property type="match status" value="1"/>
</dbReference>
<evidence type="ECO:0000313" key="5">
    <source>
        <dbReference type="EMBL" id="KEQ19133.1"/>
    </source>
</evidence>
<dbReference type="PROSITE" id="PS00041">
    <property type="entry name" value="HTH_ARAC_FAMILY_1"/>
    <property type="match status" value="1"/>
</dbReference>
<dbReference type="Proteomes" id="UP000028073">
    <property type="component" value="Unassembled WGS sequence"/>
</dbReference>
<dbReference type="InterPro" id="IPR018062">
    <property type="entry name" value="HTH_AraC-typ_CS"/>
</dbReference>
<reference evidence="5 6" key="1">
    <citation type="submission" date="2014-06" db="EMBL/GenBank/DDBJ databases">
        <title>Whole Genome Sequences of Three Symbiotic Endozoicomonas Bacteria.</title>
        <authorList>
            <person name="Neave M.J."/>
            <person name="Apprill A."/>
            <person name="Voolstra C.R."/>
        </authorList>
    </citation>
    <scope>NUCLEOTIDE SEQUENCE [LARGE SCALE GENOMIC DNA]</scope>
    <source>
        <strain evidence="5 6">DSM 25634</strain>
    </source>
</reference>
<dbReference type="Gene3D" id="1.10.10.60">
    <property type="entry name" value="Homeodomain-like"/>
    <property type="match status" value="1"/>
</dbReference>
<dbReference type="GO" id="GO:0043565">
    <property type="term" value="F:sequence-specific DNA binding"/>
    <property type="evidence" value="ECO:0007669"/>
    <property type="project" value="InterPro"/>
</dbReference>
<sequence length="299" mass="32265">MSKPCKVGFLLYPDFSLLGVSSALEVLRAVNRVTGDTVYESAVVAESSVVSNVGLSLEPSQAALGLMDIVILVASGTDVTIPVTVLSDIAMLGGIGKGANLLAQAGLLDGFRARLEGTADELQMQYPTIELSQGAFELDRSRMTCGAGTAALDMMLSLVAREQGVDLASSVSELLVRDRLGVPPRSSFVPRIVKKPQPQIEEATQLMAANIEEPLGADELASLVGISRRQLERLFRKYLDTVPSKHYLKLRLEYARQLLREVEMPVVEVGIACGFSNASHFSTAYKNHFGLTPREEKQA</sequence>
<evidence type="ECO:0000259" key="4">
    <source>
        <dbReference type="PROSITE" id="PS01124"/>
    </source>
</evidence>
<dbReference type="Gene3D" id="3.40.50.880">
    <property type="match status" value="1"/>
</dbReference>
<accession>A0A081NL10</accession>
<dbReference type="eggNOG" id="COG4977">
    <property type="taxonomic scope" value="Bacteria"/>
</dbReference>